<name>A0AAE6KW89_MYXXA</name>
<feature type="compositionally biased region" description="Polar residues" evidence="1">
    <location>
        <begin position="59"/>
        <end position="74"/>
    </location>
</feature>
<accession>A0AAE6KW89</accession>
<feature type="region of interest" description="Disordered" evidence="1">
    <location>
        <begin position="1"/>
        <end position="212"/>
    </location>
</feature>
<dbReference type="Proteomes" id="UP000320179">
    <property type="component" value="Chromosome"/>
</dbReference>
<feature type="compositionally biased region" description="Pro residues" evidence="1">
    <location>
        <begin position="140"/>
        <end position="149"/>
    </location>
</feature>
<organism evidence="2 3">
    <name type="scientific">Myxococcus xanthus</name>
    <dbReference type="NCBI Taxonomy" id="34"/>
    <lineage>
        <taxon>Bacteria</taxon>
        <taxon>Pseudomonadati</taxon>
        <taxon>Myxococcota</taxon>
        <taxon>Myxococcia</taxon>
        <taxon>Myxococcales</taxon>
        <taxon>Cystobacterineae</taxon>
        <taxon>Myxococcaceae</taxon>
        <taxon>Myxococcus</taxon>
    </lineage>
</organism>
<evidence type="ECO:0000313" key="2">
    <source>
        <dbReference type="EMBL" id="QDE72354.1"/>
    </source>
</evidence>
<feature type="region of interest" description="Disordered" evidence="1">
    <location>
        <begin position="290"/>
        <end position="325"/>
    </location>
</feature>
<evidence type="ECO:0000313" key="3">
    <source>
        <dbReference type="Proteomes" id="UP000320179"/>
    </source>
</evidence>
<dbReference type="AlphaFoldDB" id="A0AAE6KW89"/>
<feature type="compositionally biased region" description="Basic and acidic residues" evidence="1">
    <location>
        <begin position="313"/>
        <end position="323"/>
    </location>
</feature>
<dbReference type="EMBL" id="CP017174">
    <property type="protein sequence ID" value="QDE72354.1"/>
    <property type="molecule type" value="Genomic_DNA"/>
</dbReference>
<gene>
    <name evidence="2" type="ORF">BHS09_09190</name>
</gene>
<protein>
    <submittedName>
        <fullName evidence="2">DNA polymerase III subunit gamma/tau</fullName>
    </submittedName>
</protein>
<proteinExistence type="predicted"/>
<evidence type="ECO:0000256" key="1">
    <source>
        <dbReference type="SAM" id="MobiDB-lite"/>
    </source>
</evidence>
<sequence length="364" mass="38581">MREEEPPRMGHAGAMRQDEPPRFAPPDAMRPDEPSRPGPHMDGLSPSAARPLSFLRNGSGATPSPQGYQATQMVPSGPVMEGLSPSAARPLSFLRNGGSVQAPTAPTPPPSVPPAGATPLSRTTEPAPSVRVTNIRRPEPIAPPEPPPYAEEEDARYYPEENSPEGCASGECLPEVAAAPPPPPAPEPVIHHEPEPEPPPPAPVTRSRDNPNLPLTERWRAAVETVKASHPRQGAALSNGRLMSMKNGEIVLGFLPVAGFHRMAVNSTAGKAAVDKALAEHFGRPVKLTIQDASPDDPRLGPSLADQDAQTRAAHEKSTDSKVRSHPAVRAVLKFLGGEIEHIQVYEPERPGAVPADDTSDDSA</sequence>
<reference evidence="2 3" key="1">
    <citation type="journal article" date="2019" name="Science">
        <title>Social genes are selection hotspots in kin groups of a soil microbe.</title>
        <authorList>
            <person name="Wielgoss S."/>
            <person name="Wolfensberger R."/>
            <person name="Sun L."/>
            <person name="Fiegna F."/>
            <person name="Velicer G.J."/>
        </authorList>
    </citation>
    <scope>NUCLEOTIDE SEQUENCE [LARGE SCALE GENOMIC DNA]</scope>
    <source>
        <strain evidence="2 3">MC3.5.9c15</strain>
    </source>
</reference>